<evidence type="ECO:0000313" key="2">
    <source>
        <dbReference type="EMBL" id="KID57403.1"/>
    </source>
</evidence>
<proteinExistence type="predicted"/>
<comment type="caution">
    <text evidence="2">The sequence shown here is derived from an EMBL/GenBank/DDBJ whole genome shotgun (WGS) entry which is preliminary data.</text>
</comment>
<feature type="signal peptide" evidence="1">
    <location>
        <begin position="1"/>
        <end position="19"/>
    </location>
</feature>
<name>A0A0C1MRW3_9GAMM</name>
<evidence type="ECO:0000313" key="3">
    <source>
        <dbReference type="Proteomes" id="UP000031327"/>
    </source>
</evidence>
<accession>A0A0C1MRW3</accession>
<reference evidence="2 3" key="1">
    <citation type="submission" date="2014-12" db="EMBL/GenBank/DDBJ databases">
        <title>Draft Genome Sequence of Pseudoalteromonas luteoviolacea HI1.</title>
        <authorList>
            <person name="Asahina A.Y."/>
            <person name="Hadfield M.G."/>
        </authorList>
    </citation>
    <scope>NUCLEOTIDE SEQUENCE [LARGE SCALE GENOMIC DNA]</scope>
    <source>
        <strain evidence="2 3">HI1</strain>
    </source>
</reference>
<protein>
    <submittedName>
        <fullName evidence="2">Uncharacterized protein</fullName>
    </submittedName>
</protein>
<dbReference type="PANTHER" id="PTHR30483">
    <property type="entry name" value="LEUCINE-SPECIFIC-BINDING PROTEIN"/>
    <property type="match status" value="1"/>
</dbReference>
<sequence>MFKYCCAVLCVALSTALLAKDKNLPEIHVYHDSDYSTHRQSAVAIKMGFLTALEEVDSQTQGFKIKLLSRDHRGNSNRSFLNFKRFLKDPSGLFVLGGLHSPPYIKYREFINTNQIPLLVPWAAGGPITRYDKGENWVFRLSVDDTKAGIKLVEFARHSECKNPHLLLERTPWGKSNYKSIGKALGNPEATVTWFDWGMKESSAKIHIREMLAKNSDCILFVGNAIEGKQLVSAMADYPKEQRIPIISHWGITGGNFFEQAKVDLATGIDLHFIQTCFSFQHRPLSEQADKVWKNAKRMFADEFAERDFLFAPTGFIHGYDIAKVALAAMDKIELTGDMSKDRVAFRNALEQIDKPVKGLIKTYQNPYSKWSAQNPDAHEALGIDDLCMAYFQSNGSTKVLVDNS</sequence>
<dbReference type="EMBL" id="JWIC01000005">
    <property type="protein sequence ID" value="KID57403.1"/>
    <property type="molecule type" value="Genomic_DNA"/>
</dbReference>
<evidence type="ECO:0000256" key="1">
    <source>
        <dbReference type="SAM" id="SignalP"/>
    </source>
</evidence>
<dbReference type="InterPro" id="IPR028082">
    <property type="entry name" value="Peripla_BP_I"/>
</dbReference>
<dbReference type="RefSeq" id="WP_039609174.1">
    <property type="nucleotide sequence ID" value="NZ_JWIC01000005.1"/>
</dbReference>
<keyword evidence="1" id="KW-0732">Signal</keyword>
<dbReference type="InterPro" id="IPR051010">
    <property type="entry name" value="BCAA_transport"/>
</dbReference>
<dbReference type="AlphaFoldDB" id="A0A0C1MRW3"/>
<dbReference type="SUPFAM" id="SSF53822">
    <property type="entry name" value="Periplasmic binding protein-like I"/>
    <property type="match status" value="1"/>
</dbReference>
<feature type="chain" id="PRO_5002136099" evidence="1">
    <location>
        <begin position="20"/>
        <end position="405"/>
    </location>
</feature>
<dbReference type="PANTHER" id="PTHR30483:SF6">
    <property type="entry name" value="PERIPLASMIC BINDING PROTEIN OF ABC TRANSPORTER FOR NATURAL AMINO ACIDS"/>
    <property type="match status" value="1"/>
</dbReference>
<dbReference type="Gene3D" id="3.40.50.2300">
    <property type="match status" value="2"/>
</dbReference>
<organism evidence="2 3">
    <name type="scientific">Pseudoalteromonas luteoviolacea</name>
    <dbReference type="NCBI Taxonomy" id="43657"/>
    <lineage>
        <taxon>Bacteria</taxon>
        <taxon>Pseudomonadati</taxon>
        <taxon>Pseudomonadota</taxon>
        <taxon>Gammaproteobacteria</taxon>
        <taxon>Alteromonadales</taxon>
        <taxon>Pseudoalteromonadaceae</taxon>
        <taxon>Pseudoalteromonas</taxon>
    </lineage>
</organism>
<gene>
    <name evidence="2" type="ORF">JF50_09355</name>
</gene>
<dbReference type="Proteomes" id="UP000031327">
    <property type="component" value="Unassembled WGS sequence"/>
</dbReference>
<dbReference type="CDD" id="cd19979">
    <property type="entry name" value="PBP1_ABC_ligand_binding-like"/>
    <property type="match status" value="1"/>
</dbReference>